<dbReference type="EMBL" id="JANRMI010000004">
    <property type="protein sequence ID" value="MDG0817486.1"/>
    <property type="molecule type" value="Genomic_DNA"/>
</dbReference>
<dbReference type="Proteomes" id="UP001152321">
    <property type="component" value="Unassembled WGS sequence"/>
</dbReference>
<comment type="caution">
    <text evidence="1">The sequence shown here is derived from an EMBL/GenBank/DDBJ whole genome shotgun (WGS) entry which is preliminary data.</text>
</comment>
<evidence type="ECO:0000313" key="1">
    <source>
        <dbReference type="EMBL" id="MDG0817486.1"/>
    </source>
</evidence>
<reference evidence="1" key="1">
    <citation type="submission" date="2022-08" db="EMBL/GenBank/DDBJ databases">
        <title>Novel Bdellovibrio Species Isolated from Svalbard: Designation Bdellovibrio svalbardensis.</title>
        <authorList>
            <person name="Mitchell R.J."/>
            <person name="Choi S.Y."/>
        </authorList>
    </citation>
    <scope>NUCLEOTIDE SEQUENCE</scope>
    <source>
        <strain evidence="1">PAP01</strain>
    </source>
</reference>
<dbReference type="PROSITE" id="PS51257">
    <property type="entry name" value="PROKAR_LIPOPROTEIN"/>
    <property type="match status" value="1"/>
</dbReference>
<accession>A0ABT6DNS6</accession>
<keyword evidence="2" id="KW-1185">Reference proteome</keyword>
<evidence type="ECO:0000313" key="2">
    <source>
        <dbReference type="Proteomes" id="UP001152321"/>
    </source>
</evidence>
<sequence length="317" mass="31966">MILRSHKALVQAGFVLICSLSLTSCFDGDGSINIGQIVPGAQSGVSIAIDKIQNVSRGSWVVDAGGKVYVTSSVVRVDGHCTRGVGSVTVAVDGVVAAETAVCGVDGGFVWNKVFSSVTPALGTQYVLEVRGMKSDGSAISGVTATETVVIDTNAPTAPVLNAVAGCSLSLGVWICNSAHVQISGSWSGVEDVSSLQFPAGGTVAYPTATTFTYDFDLTEGQTRNLDFTVKDRAGNTSGSSLLSVSYSPTTSALASSVNAGGTVGFAGGPVNTAASMIGSVGSVSGRSLDLNSALPANQRVQLQIGPIAVGAQQLNP</sequence>
<proteinExistence type="predicted"/>
<name>A0ABT6DNS6_9BACT</name>
<protein>
    <submittedName>
        <fullName evidence="1">Uncharacterized protein</fullName>
    </submittedName>
</protein>
<organism evidence="1 2">
    <name type="scientific">Bdellovibrio svalbardensis</name>
    <dbReference type="NCBI Taxonomy" id="2972972"/>
    <lineage>
        <taxon>Bacteria</taxon>
        <taxon>Pseudomonadati</taxon>
        <taxon>Bdellovibrionota</taxon>
        <taxon>Bdellovibrionia</taxon>
        <taxon>Bdellovibrionales</taxon>
        <taxon>Pseudobdellovibrionaceae</taxon>
        <taxon>Bdellovibrio</taxon>
    </lineage>
</organism>
<dbReference type="RefSeq" id="WP_277578959.1">
    <property type="nucleotide sequence ID" value="NZ_JANRMI010000004.1"/>
</dbReference>
<gene>
    <name evidence="1" type="ORF">NWE73_13980</name>
</gene>